<dbReference type="Gene3D" id="3.40.50.720">
    <property type="entry name" value="NAD(P)-binding Rossmann-like Domain"/>
    <property type="match status" value="2"/>
</dbReference>
<protein>
    <submittedName>
        <fullName evidence="6">D-glycerate dehydrogenase</fullName>
    </submittedName>
</protein>
<accession>A0A5C8NGQ3</accession>
<evidence type="ECO:0000259" key="4">
    <source>
        <dbReference type="Pfam" id="PF00389"/>
    </source>
</evidence>
<dbReference type="PROSITE" id="PS00065">
    <property type="entry name" value="D_2_HYDROXYACID_DH_1"/>
    <property type="match status" value="1"/>
</dbReference>
<proteinExistence type="inferred from homology"/>
<gene>
    <name evidence="6" type="ORF">FHP05_14350</name>
</gene>
<evidence type="ECO:0000256" key="2">
    <source>
        <dbReference type="ARBA" id="ARBA00023002"/>
    </source>
</evidence>
<keyword evidence="7" id="KW-1185">Reference proteome</keyword>
<evidence type="ECO:0000256" key="1">
    <source>
        <dbReference type="ARBA" id="ARBA00005854"/>
    </source>
</evidence>
<organism evidence="6 7">
    <name type="scientific">Cerasibacillus terrae</name>
    <dbReference type="NCBI Taxonomy" id="2498845"/>
    <lineage>
        <taxon>Bacteria</taxon>
        <taxon>Bacillati</taxon>
        <taxon>Bacillota</taxon>
        <taxon>Bacilli</taxon>
        <taxon>Bacillales</taxon>
        <taxon>Bacillaceae</taxon>
        <taxon>Cerasibacillus</taxon>
    </lineage>
</organism>
<dbReference type="SUPFAM" id="SSF51735">
    <property type="entry name" value="NAD(P)-binding Rossmann-fold domains"/>
    <property type="match status" value="1"/>
</dbReference>
<dbReference type="PANTHER" id="PTHR10996">
    <property type="entry name" value="2-HYDROXYACID DEHYDROGENASE-RELATED"/>
    <property type="match status" value="1"/>
</dbReference>
<feature type="domain" description="D-isomer specific 2-hydroxyacid dehydrogenase catalytic" evidence="4">
    <location>
        <begin position="7"/>
        <end position="320"/>
    </location>
</feature>
<dbReference type="GO" id="GO:0005829">
    <property type="term" value="C:cytosol"/>
    <property type="evidence" value="ECO:0007669"/>
    <property type="project" value="TreeGrafter"/>
</dbReference>
<evidence type="ECO:0000259" key="5">
    <source>
        <dbReference type="Pfam" id="PF02826"/>
    </source>
</evidence>
<evidence type="ECO:0000313" key="6">
    <source>
        <dbReference type="EMBL" id="TXL58141.1"/>
    </source>
</evidence>
<keyword evidence="2 3" id="KW-0560">Oxidoreductase</keyword>
<comment type="similarity">
    <text evidence="1 3">Belongs to the D-isomer specific 2-hydroxyacid dehydrogenase family.</text>
</comment>
<dbReference type="FunFam" id="3.40.50.720:FF:000462">
    <property type="entry name" value="Glyoxylate reductase (NADP+)"/>
    <property type="match status" value="1"/>
</dbReference>
<dbReference type="InterPro" id="IPR029752">
    <property type="entry name" value="D-isomer_DH_CS1"/>
</dbReference>
<feature type="domain" description="D-isomer specific 2-hydroxyacid dehydrogenase NAD-binding" evidence="5">
    <location>
        <begin position="111"/>
        <end position="289"/>
    </location>
</feature>
<dbReference type="InterPro" id="IPR036291">
    <property type="entry name" value="NAD(P)-bd_dom_sf"/>
</dbReference>
<dbReference type="PANTHER" id="PTHR10996:SF283">
    <property type="entry name" value="GLYOXYLATE_HYDROXYPYRUVATE REDUCTASE B"/>
    <property type="match status" value="1"/>
</dbReference>
<dbReference type="InterPro" id="IPR006140">
    <property type="entry name" value="D-isomer_DH_NAD-bd"/>
</dbReference>
<reference evidence="6 7" key="1">
    <citation type="submission" date="2019-06" db="EMBL/GenBank/DDBJ databases">
        <title>Cerasibacillus sp. nov., isolated from maize field.</title>
        <authorList>
            <person name="Lin S.-Y."/>
            <person name="Tsai C.-F."/>
            <person name="Young C.-C."/>
        </authorList>
    </citation>
    <scope>NUCLEOTIDE SEQUENCE [LARGE SCALE GENOMIC DNA]</scope>
    <source>
        <strain evidence="6 7">CC-CFT480</strain>
    </source>
</reference>
<sequence>MKKPIIYITRKLPESLLQSYKEYFEFHMWKEEESSVPREILLKESKMADGLLCMVSDAIDAHYLTQNSQLKIVANNAVGYDNIDLQTAKKNEITVTNTPDVLTETTADLTFALLMATSRRLIEANQVIRDNQWKNWSPYFLAGTDIYNKTIGIVGMGRIGTAVARRAKGFGMRILYHNRRKNPEIEKELQATYVDFRTLLTESDFVVSLVPLTKETKHLFNKNAFHQMKQEAIFINVSRGAVVQEDDLFEALNKGVIRAAGLDVFETEPITADHPYVSLDNVICLPHIGSASEETRTKMIQLCLDNIYQYFYGDGPITPVF</sequence>
<dbReference type="GO" id="GO:0016618">
    <property type="term" value="F:hydroxypyruvate reductase [NAD(P)H] activity"/>
    <property type="evidence" value="ECO:0007669"/>
    <property type="project" value="TreeGrafter"/>
</dbReference>
<dbReference type="EMBL" id="VDUW01000015">
    <property type="protein sequence ID" value="TXL58141.1"/>
    <property type="molecule type" value="Genomic_DNA"/>
</dbReference>
<name>A0A5C8NGQ3_9BACI</name>
<dbReference type="Pfam" id="PF02826">
    <property type="entry name" value="2-Hacid_dh_C"/>
    <property type="match status" value="1"/>
</dbReference>
<evidence type="ECO:0000313" key="7">
    <source>
        <dbReference type="Proteomes" id="UP000321574"/>
    </source>
</evidence>
<dbReference type="GO" id="GO:0030267">
    <property type="term" value="F:glyoxylate reductase (NADPH) activity"/>
    <property type="evidence" value="ECO:0007669"/>
    <property type="project" value="TreeGrafter"/>
</dbReference>
<comment type="caution">
    <text evidence="6">The sequence shown here is derived from an EMBL/GenBank/DDBJ whole genome shotgun (WGS) entry which is preliminary data.</text>
</comment>
<dbReference type="Proteomes" id="UP000321574">
    <property type="component" value="Unassembled WGS sequence"/>
</dbReference>
<dbReference type="GO" id="GO:0051287">
    <property type="term" value="F:NAD binding"/>
    <property type="evidence" value="ECO:0007669"/>
    <property type="project" value="InterPro"/>
</dbReference>
<evidence type="ECO:0000256" key="3">
    <source>
        <dbReference type="RuleBase" id="RU003719"/>
    </source>
</evidence>
<dbReference type="Pfam" id="PF00389">
    <property type="entry name" value="2-Hacid_dh"/>
    <property type="match status" value="1"/>
</dbReference>
<dbReference type="OrthoDB" id="9805416at2"/>
<dbReference type="InterPro" id="IPR006139">
    <property type="entry name" value="D-isomer_2_OHA_DH_cat_dom"/>
</dbReference>
<dbReference type="InterPro" id="IPR050223">
    <property type="entry name" value="D-isomer_2-hydroxyacid_DH"/>
</dbReference>
<dbReference type="CDD" id="cd05301">
    <property type="entry name" value="GDH"/>
    <property type="match status" value="1"/>
</dbReference>
<dbReference type="SUPFAM" id="SSF52283">
    <property type="entry name" value="Formate/glycerate dehydrogenase catalytic domain-like"/>
    <property type="match status" value="1"/>
</dbReference>
<dbReference type="AlphaFoldDB" id="A0A5C8NGQ3"/>
<dbReference type="RefSeq" id="WP_147670526.1">
    <property type="nucleotide sequence ID" value="NZ_VDUW01000015.1"/>
</dbReference>